<dbReference type="GeneID" id="106808899"/>
<evidence type="ECO:0000256" key="7">
    <source>
        <dbReference type="ARBA" id="ARBA00022490"/>
    </source>
</evidence>
<evidence type="ECO:0000256" key="1">
    <source>
        <dbReference type="ARBA" id="ARBA00000063"/>
    </source>
</evidence>
<evidence type="ECO:0000256" key="8">
    <source>
        <dbReference type="ARBA" id="ARBA00022658"/>
    </source>
</evidence>
<evidence type="ECO:0000313" key="16">
    <source>
        <dbReference type="RefSeq" id="XP_014667293.1"/>
    </source>
</evidence>
<keyword evidence="7" id="KW-0963">Cytoplasm</keyword>
<dbReference type="EC" id="2.7.7.78" evidence="5"/>
<comment type="subcellular location">
    <subcellularLocation>
        <location evidence="3">Cytoplasm</location>
    </subcellularLocation>
</comment>
<evidence type="ECO:0000256" key="9">
    <source>
        <dbReference type="ARBA" id="ARBA00022679"/>
    </source>
</evidence>
<keyword evidence="8" id="KW-0344">Guanine-nucleotide releasing factor</keyword>
<evidence type="ECO:0000256" key="4">
    <source>
        <dbReference type="ARBA" id="ARBA00006451"/>
    </source>
</evidence>
<organism evidence="15 16">
    <name type="scientific">Priapulus caudatus</name>
    <name type="common">Priapulid worm</name>
    <dbReference type="NCBI Taxonomy" id="37621"/>
    <lineage>
        <taxon>Eukaryota</taxon>
        <taxon>Metazoa</taxon>
        <taxon>Ecdysozoa</taxon>
        <taxon>Scalidophora</taxon>
        <taxon>Priapulida</taxon>
        <taxon>Priapulimorpha</taxon>
        <taxon>Priapulimorphida</taxon>
        <taxon>Priapulidae</taxon>
        <taxon>Priapulus</taxon>
    </lineage>
</organism>
<keyword evidence="11" id="KW-0547">Nucleotide-binding</keyword>
<dbReference type="Pfam" id="PF26217">
    <property type="entry name" value="GDPGP1_N"/>
    <property type="match status" value="1"/>
</dbReference>
<dbReference type="PANTHER" id="PTHR20884:SF8">
    <property type="entry name" value="GDP-D-GLUCOSE PHOSPHORYLASE 1"/>
    <property type="match status" value="1"/>
</dbReference>
<evidence type="ECO:0000256" key="2">
    <source>
        <dbReference type="ARBA" id="ARBA00003049"/>
    </source>
</evidence>
<keyword evidence="9" id="KW-0808">Transferase</keyword>
<gene>
    <name evidence="16" type="primary">LOC106808899</name>
</gene>
<dbReference type="PANTHER" id="PTHR20884">
    <property type="entry name" value="GDP-D-GLUCOSE PHOSPHORYLASE 1"/>
    <property type="match status" value="1"/>
</dbReference>
<name>A0ABM1E522_PRICU</name>
<feature type="domain" description="GDPGP1-like C-terminal" evidence="13">
    <location>
        <begin position="224"/>
        <end position="358"/>
    </location>
</feature>
<evidence type="ECO:0000256" key="3">
    <source>
        <dbReference type="ARBA" id="ARBA00004496"/>
    </source>
</evidence>
<accession>A0ABM1E522</accession>
<sequence length="361" mass="41543">MRQYSKMSAFAVYSYCDDDYIKLVPSWSQPRVLSKFDSELRARWDQAMQDGVFKYTLDHIRTRILDGPLSLVAQLNVKRALERRKPQEISSLCQPFNPKIFNFTRISQREILFVLKRREIGEEDPLGELRKRYQDENIVIVNVSPLEYGNVLVVPSLGKCLPQILTEDAINLALETVLLSAHPGFRIGFNSLCAFASVNHLHFHAYYLEHPLYIEKTPVKKICRHCYEITEYPTRGFGFQLGENKLELARIMYKVTDYFVRENIAHNLFVTRGSAMEGDTTRQTLRAFLWPRRPVFGAKSEDLFNTAVCELAGHLPIKVGDQFDTITEAQVRNILSEASLSAVDFDKVKLKVIELLESEGQ</sequence>
<evidence type="ECO:0000259" key="13">
    <source>
        <dbReference type="Pfam" id="PF26216"/>
    </source>
</evidence>
<protein>
    <recommendedName>
        <fullName evidence="6">GDP-D-glucose phosphorylase 1</fullName>
        <ecNumber evidence="5">2.7.7.78</ecNumber>
    </recommendedName>
</protein>
<dbReference type="InterPro" id="IPR026506">
    <property type="entry name" value="GDPGP"/>
</dbReference>
<dbReference type="InterPro" id="IPR058865">
    <property type="entry name" value="GDPGP1_C"/>
</dbReference>
<comment type="similarity">
    <text evidence="4">Belongs to the GDPGP1 family.</text>
</comment>
<dbReference type="InterPro" id="IPR058866">
    <property type="entry name" value="GDPGP1_N"/>
</dbReference>
<proteinExistence type="inferred from homology"/>
<reference evidence="16" key="1">
    <citation type="submission" date="2025-08" db="UniProtKB">
        <authorList>
            <consortium name="RefSeq"/>
        </authorList>
    </citation>
    <scope>IDENTIFICATION</scope>
</reference>
<evidence type="ECO:0000256" key="11">
    <source>
        <dbReference type="ARBA" id="ARBA00022741"/>
    </source>
</evidence>
<evidence type="ECO:0000256" key="12">
    <source>
        <dbReference type="ARBA" id="ARBA00022801"/>
    </source>
</evidence>
<keyword evidence="10" id="KW-0548">Nucleotidyltransferase</keyword>
<keyword evidence="12" id="KW-0378">Hydrolase</keyword>
<comment type="catalytic activity">
    <reaction evidence="1">
        <text>GDP-alpha-D-glucose + phosphate = alpha-D-glucose 1-phosphate + GDP + H(+)</text>
        <dbReference type="Rhea" id="RHEA:30387"/>
        <dbReference type="ChEBI" id="CHEBI:15378"/>
        <dbReference type="ChEBI" id="CHEBI:43474"/>
        <dbReference type="ChEBI" id="CHEBI:58189"/>
        <dbReference type="ChEBI" id="CHEBI:58601"/>
        <dbReference type="ChEBI" id="CHEBI:62230"/>
        <dbReference type="EC" id="2.7.7.78"/>
    </reaction>
</comment>
<dbReference type="Pfam" id="PF26216">
    <property type="entry name" value="GDPGP1_C"/>
    <property type="match status" value="1"/>
</dbReference>
<evidence type="ECO:0000256" key="10">
    <source>
        <dbReference type="ARBA" id="ARBA00022695"/>
    </source>
</evidence>
<evidence type="ECO:0000259" key="14">
    <source>
        <dbReference type="Pfam" id="PF26217"/>
    </source>
</evidence>
<comment type="function">
    <text evidence="2">Specific and highly efficient GDP-D-glucose phosphorylase regulating the levels of GDP-D-glucose in cells.</text>
</comment>
<evidence type="ECO:0000256" key="5">
    <source>
        <dbReference type="ARBA" id="ARBA00012507"/>
    </source>
</evidence>
<feature type="domain" description="GDPGP1-like N-terminal" evidence="14">
    <location>
        <begin position="35"/>
        <end position="206"/>
    </location>
</feature>
<evidence type="ECO:0000313" key="15">
    <source>
        <dbReference type="Proteomes" id="UP000695022"/>
    </source>
</evidence>
<evidence type="ECO:0000256" key="6">
    <source>
        <dbReference type="ARBA" id="ARBA00018857"/>
    </source>
</evidence>
<dbReference type="Proteomes" id="UP000695022">
    <property type="component" value="Unplaced"/>
</dbReference>
<dbReference type="RefSeq" id="XP_014667293.1">
    <property type="nucleotide sequence ID" value="XM_014811807.1"/>
</dbReference>
<keyword evidence="15" id="KW-1185">Reference proteome</keyword>